<dbReference type="OrthoDB" id="669636at2"/>
<evidence type="ECO:0000313" key="2">
    <source>
        <dbReference type="EMBL" id="PSR53429.1"/>
    </source>
</evidence>
<dbReference type="Proteomes" id="UP000240357">
    <property type="component" value="Unassembled WGS sequence"/>
</dbReference>
<dbReference type="EMBL" id="PYFT01000001">
    <property type="protein sequence ID" value="PSR53429.1"/>
    <property type="molecule type" value="Genomic_DNA"/>
</dbReference>
<feature type="chain" id="PRO_5015772010" description="DUF4410 domain-containing protein" evidence="1">
    <location>
        <begin position="21"/>
        <end position="218"/>
    </location>
</feature>
<evidence type="ECO:0000313" key="3">
    <source>
        <dbReference type="Proteomes" id="UP000240357"/>
    </source>
</evidence>
<sequence length="218" mass="24333">MKTFCTLLLFFFATTLMSPAQVLLGEGSKQIFASPQLASAIQQHQTVAILPFTAKITYRKPPKNFNPQAHQEQETTLAQNIQSSLYTYLLRKAKSYSVTFQEVEKTNSLLKKAGMYGKLEEFTREEIAKALGVDAVISGKFDMEQTRSDGTAFATAVVFGGYAGKTGSGSLTMTLHNGQDGELLWRFFKTMDDDFTSATDDLVERMMRKVSRNFPYAI</sequence>
<dbReference type="AlphaFoldDB" id="A0A2T2YD41"/>
<feature type="signal peptide" evidence="1">
    <location>
        <begin position="1"/>
        <end position="20"/>
    </location>
</feature>
<accession>A0A2T2YD41</accession>
<keyword evidence="3" id="KW-1185">Reference proteome</keyword>
<gene>
    <name evidence="2" type="ORF">AHMF7605_07760</name>
</gene>
<proteinExistence type="predicted"/>
<name>A0A2T2YD41_9BACT</name>
<evidence type="ECO:0008006" key="4">
    <source>
        <dbReference type="Google" id="ProtNLM"/>
    </source>
</evidence>
<protein>
    <recommendedName>
        <fullName evidence="4">DUF4410 domain-containing protein</fullName>
    </recommendedName>
</protein>
<reference evidence="2 3" key="1">
    <citation type="submission" date="2018-03" db="EMBL/GenBank/DDBJ databases">
        <title>Adhaeribacter sp. HMF7605 Genome sequencing and assembly.</title>
        <authorList>
            <person name="Kang H."/>
            <person name="Kang J."/>
            <person name="Cha I."/>
            <person name="Kim H."/>
            <person name="Joh K."/>
        </authorList>
    </citation>
    <scope>NUCLEOTIDE SEQUENCE [LARGE SCALE GENOMIC DNA]</scope>
    <source>
        <strain evidence="2 3">HMF7605</strain>
    </source>
</reference>
<evidence type="ECO:0000256" key="1">
    <source>
        <dbReference type="SAM" id="SignalP"/>
    </source>
</evidence>
<comment type="caution">
    <text evidence="2">The sequence shown here is derived from an EMBL/GenBank/DDBJ whole genome shotgun (WGS) entry which is preliminary data.</text>
</comment>
<keyword evidence="1" id="KW-0732">Signal</keyword>
<dbReference type="Gene3D" id="3.40.50.10610">
    <property type="entry name" value="ABC-type transport auxiliary lipoprotein component"/>
    <property type="match status" value="1"/>
</dbReference>
<dbReference type="RefSeq" id="WP_106928049.1">
    <property type="nucleotide sequence ID" value="NZ_PYFT01000001.1"/>
</dbReference>
<organism evidence="2 3">
    <name type="scientific">Adhaeribacter arboris</name>
    <dbReference type="NCBI Taxonomy" id="2072846"/>
    <lineage>
        <taxon>Bacteria</taxon>
        <taxon>Pseudomonadati</taxon>
        <taxon>Bacteroidota</taxon>
        <taxon>Cytophagia</taxon>
        <taxon>Cytophagales</taxon>
        <taxon>Hymenobacteraceae</taxon>
        <taxon>Adhaeribacter</taxon>
    </lineage>
</organism>